<organism evidence="1 2">
    <name type="scientific">Platysternon megacephalum</name>
    <name type="common">big-headed turtle</name>
    <dbReference type="NCBI Taxonomy" id="55544"/>
    <lineage>
        <taxon>Eukaryota</taxon>
        <taxon>Metazoa</taxon>
        <taxon>Chordata</taxon>
        <taxon>Craniata</taxon>
        <taxon>Vertebrata</taxon>
        <taxon>Euteleostomi</taxon>
        <taxon>Archelosauria</taxon>
        <taxon>Testudinata</taxon>
        <taxon>Testudines</taxon>
        <taxon>Cryptodira</taxon>
        <taxon>Durocryptodira</taxon>
        <taxon>Testudinoidea</taxon>
        <taxon>Platysternidae</taxon>
        <taxon>Platysternon</taxon>
    </lineage>
</organism>
<evidence type="ECO:0000313" key="1">
    <source>
        <dbReference type="EMBL" id="TFK03388.1"/>
    </source>
</evidence>
<reference evidence="1 2" key="2">
    <citation type="submission" date="2019-04" db="EMBL/GenBank/DDBJ databases">
        <title>The genome sequence of big-headed turtle.</title>
        <authorList>
            <person name="Gong S."/>
        </authorList>
    </citation>
    <scope>NUCLEOTIDE SEQUENCE [LARGE SCALE GENOMIC DNA]</scope>
    <source>
        <strain evidence="1">DO16091913</strain>
        <tissue evidence="1">Muscle</tissue>
    </source>
</reference>
<keyword evidence="2" id="KW-1185">Reference proteome</keyword>
<gene>
    <name evidence="1" type="ORF">DR999_PMT14263</name>
</gene>
<dbReference type="Proteomes" id="UP000297703">
    <property type="component" value="Unassembled WGS sequence"/>
</dbReference>
<accession>A0A4D9E582</accession>
<name>A0A4D9E582_9SAUR</name>
<comment type="caution">
    <text evidence="1">The sequence shown here is derived from an EMBL/GenBank/DDBJ whole genome shotgun (WGS) entry which is preliminary data.</text>
</comment>
<protein>
    <submittedName>
        <fullName evidence="1">Deoxyhypusine hydroxylase</fullName>
    </submittedName>
</protein>
<evidence type="ECO:0000313" key="2">
    <source>
        <dbReference type="Proteomes" id="UP000297703"/>
    </source>
</evidence>
<sequence>MLFAPPRGYQDCWSVSASHQCHINPEIRKQAPGQRSIPFLPSITVVAMSFVQKLRSLPKVLNQKVEVLVTSADKYSGCSFNSLLFYGISGVKALGTESGHVWVLHQLNNACCRTVKDLPYF</sequence>
<dbReference type="EMBL" id="QXTE01000159">
    <property type="protein sequence ID" value="TFK03388.1"/>
    <property type="molecule type" value="Genomic_DNA"/>
</dbReference>
<dbReference type="AlphaFoldDB" id="A0A4D9E582"/>
<proteinExistence type="predicted"/>
<reference evidence="1 2" key="1">
    <citation type="submission" date="2019-04" db="EMBL/GenBank/DDBJ databases">
        <title>Draft genome of the big-headed turtle Platysternon megacephalum.</title>
        <authorList>
            <person name="Gong S."/>
        </authorList>
    </citation>
    <scope>NUCLEOTIDE SEQUENCE [LARGE SCALE GENOMIC DNA]</scope>
    <source>
        <strain evidence="1">DO16091913</strain>
        <tissue evidence="1">Muscle</tissue>
    </source>
</reference>